<accession>A0A6A6RF59</accession>
<evidence type="ECO:0000256" key="1">
    <source>
        <dbReference type="SAM" id="Coils"/>
    </source>
</evidence>
<name>A0A6A6RF59_9PEZI</name>
<evidence type="ECO:0000313" key="3">
    <source>
        <dbReference type="EMBL" id="KAF2502097.1"/>
    </source>
</evidence>
<gene>
    <name evidence="3" type="ORF">BU16DRAFT_532493</name>
</gene>
<organism evidence="3 4">
    <name type="scientific">Lophium mytilinum</name>
    <dbReference type="NCBI Taxonomy" id="390894"/>
    <lineage>
        <taxon>Eukaryota</taxon>
        <taxon>Fungi</taxon>
        <taxon>Dikarya</taxon>
        <taxon>Ascomycota</taxon>
        <taxon>Pezizomycotina</taxon>
        <taxon>Dothideomycetes</taxon>
        <taxon>Pleosporomycetidae</taxon>
        <taxon>Mytilinidiales</taxon>
        <taxon>Mytilinidiaceae</taxon>
        <taxon>Lophium</taxon>
    </lineage>
</organism>
<feature type="coiled-coil region" evidence="1">
    <location>
        <begin position="88"/>
        <end position="115"/>
    </location>
</feature>
<proteinExistence type="predicted"/>
<protein>
    <submittedName>
        <fullName evidence="3">Uncharacterized protein</fullName>
    </submittedName>
</protein>
<dbReference type="Proteomes" id="UP000799750">
    <property type="component" value="Unassembled WGS sequence"/>
</dbReference>
<dbReference type="AlphaFoldDB" id="A0A6A6RF59"/>
<evidence type="ECO:0000313" key="4">
    <source>
        <dbReference type="Proteomes" id="UP000799750"/>
    </source>
</evidence>
<evidence type="ECO:0000256" key="2">
    <source>
        <dbReference type="SAM" id="MobiDB-lite"/>
    </source>
</evidence>
<feature type="region of interest" description="Disordered" evidence="2">
    <location>
        <begin position="1"/>
        <end position="26"/>
    </location>
</feature>
<dbReference type="EMBL" id="MU004181">
    <property type="protein sequence ID" value="KAF2502097.1"/>
    <property type="molecule type" value="Genomic_DNA"/>
</dbReference>
<sequence length="145" mass="16251">MAQNTTNTTNTAAAAGPAAPSAGPALSTAPRAVRRLLHHPEPAATRHTIAYALGTSFGVRGAAFTPSDDEEHDRTNAEAREYAVDKLVMEKKQRMKEAEIEAKAREEAHARWMKEREDPIRVHWPDNRHYRWRGDPVRRGGVGYW</sequence>
<reference evidence="3" key="1">
    <citation type="journal article" date="2020" name="Stud. Mycol.">
        <title>101 Dothideomycetes genomes: a test case for predicting lifestyles and emergence of pathogens.</title>
        <authorList>
            <person name="Haridas S."/>
            <person name="Albert R."/>
            <person name="Binder M."/>
            <person name="Bloem J."/>
            <person name="Labutti K."/>
            <person name="Salamov A."/>
            <person name="Andreopoulos B."/>
            <person name="Baker S."/>
            <person name="Barry K."/>
            <person name="Bills G."/>
            <person name="Bluhm B."/>
            <person name="Cannon C."/>
            <person name="Castanera R."/>
            <person name="Culley D."/>
            <person name="Daum C."/>
            <person name="Ezra D."/>
            <person name="Gonzalez J."/>
            <person name="Henrissat B."/>
            <person name="Kuo A."/>
            <person name="Liang C."/>
            <person name="Lipzen A."/>
            <person name="Lutzoni F."/>
            <person name="Magnuson J."/>
            <person name="Mondo S."/>
            <person name="Nolan M."/>
            <person name="Ohm R."/>
            <person name="Pangilinan J."/>
            <person name="Park H.-J."/>
            <person name="Ramirez L."/>
            <person name="Alfaro M."/>
            <person name="Sun H."/>
            <person name="Tritt A."/>
            <person name="Yoshinaga Y."/>
            <person name="Zwiers L.-H."/>
            <person name="Turgeon B."/>
            <person name="Goodwin S."/>
            <person name="Spatafora J."/>
            <person name="Crous P."/>
            <person name="Grigoriev I."/>
        </authorList>
    </citation>
    <scope>NUCLEOTIDE SEQUENCE</scope>
    <source>
        <strain evidence="3">CBS 269.34</strain>
    </source>
</reference>
<keyword evidence="1" id="KW-0175">Coiled coil</keyword>
<keyword evidence="4" id="KW-1185">Reference proteome</keyword>